<keyword evidence="2" id="KW-0472">Membrane</keyword>
<keyword evidence="3" id="KW-0732">Signal</keyword>
<feature type="transmembrane region" description="Helical" evidence="2">
    <location>
        <begin position="255"/>
        <end position="282"/>
    </location>
</feature>
<protein>
    <recommendedName>
        <fullName evidence="6">Fibronectin type-III domain-containing protein</fullName>
    </recommendedName>
</protein>
<evidence type="ECO:0000256" key="3">
    <source>
        <dbReference type="SAM" id="SignalP"/>
    </source>
</evidence>
<comment type="caution">
    <text evidence="4">The sequence shown here is derived from an EMBL/GenBank/DDBJ whole genome shotgun (WGS) entry which is preliminary data.</text>
</comment>
<name>A0A8H7FB49_AGABI</name>
<keyword evidence="2" id="KW-1133">Transmembrane helix</keyword>
<reference evidence="4 5" key="1">
    <citation type="journal article" name="Sci. Rep.">
        <title>Telomere-to-telomere assembled and centromere annotated genomes of the two main subspecies of the button mushroom Agaricus bisporus reveal especially polymorphic chromosome ends.</title>
        <authorList>
            <person name="Sonnenberg A.S.M."/>
            <person name="Sedaghat-Telgerd N."/>
            <person name="Lavrijssen B."/>
            <person name="Ohm R.A."/>
            <person name="Hendrickx P.M."/>
            <person name="Scholtmeijer K."/>
            <person name="Baars J.J.P."/>
            <person name="van Peer A."/>
        </authorList>
    </citation>
    <scope>NUCLEOTIDE SEQUENCE [LARGE SCALE GENOMIC DNA]</scope>
    <source>
        <strain evidence="4 5">H119_p4</strain>
    </source>
</reference>
<evidence type="ECO:0008006" key="6">
    <source>
        <dbReference type="Google" id="ProtNLM"/>
    </source>
</evidence>
<dbReference type="Proteomes" id="UP000629468">
    <property type="component" value="Unassembled WGS sequence"/>
</dbReference>
<sequence length="473" mass="50600">MELLRHSFWIQTYLFWHAAALVTAEYLPPLEQSFYFDWNAPGQPYPIPVTAQCEVIHITWGRGTATGPNPTAPYYLQVYTSAFLVPFVISVGNVLQYDWAVPFSPGTLYQICMFDKNGHTGGCQDVYTVIPSNGSPSCANVTFPSPLDVEATVENGPLSQFGWIEQCTDIALMPQNGKPPYTMTIAPSLHPPFNITGDGTKPLNWTVSLSWASSFFVSVVDSAGSVWSNGLLHSAAGRSNACLAGVSVSPRRKDVVGIAVGAGFGGLGVGLVVGLLGTLGFFRRRSKKTGSMGSQLALRGSRPNTPQGGFVTNSLHHTTHSANNRVANARSGSEYYIEPFVMPPRSATSSTQADPVGTSASTPLLAPESTTQADEHGRMRSKVYVVHHDNGRAPVTVYAQEGTSVVELPPGYPGDATEPSRSLHSSGYDALDEGSASSARARSENVAGRTEVSGQTESSVLQRSRRPGQIFKP</sequence>
<evidence type="ECO:0000256" key="2">
    <source>
        <dbReference type="SAM" id="Phobius"/>
    </source>
</evidence>
<feature type="compositionally biased region" description="Polar residues" evidence="1">
    <location>
        <begin position="452"/>
        <end position="462"/>
    </location>
</feature>
<gene>
    <name evidence="4" type="ORF">Agabi119p4_732</name>
</gene>
<dbReference type="AlphaFoldDB" id="A0A8H7FB49"/>
<evidence type="ECO:0000313" key="5">
    <source>
        <dbReference type="Proteomes" id="UP000629468"/>
    </source>
</evidence>
<feature type="compositionally biased region" description="Polar residues" evidence="1">
    <location>
        <begin position="346"/>
        <end position="372"/>
    </location>
</feature>
<evidence type="ECO:0000313" key="4">
    <source>
        <dbReference type="EMBL" id="KAF7784567.1"/>
    </source>
</evidence>
<feature type="signal peptide" evidence="3">
    <location>
        <begin position="1"/>
        <end position="24"/>
    </location>
</feature>
<dbReference type="EMBL" id="JABXXO010000001">
    <property type="protein sequence ID" value="KAF7784567.1"/>
    <property type="molecule type" value="Genomic_DNA"/>
</dbReference>
<feature type="region of interest" description="Disordered" evidence="1">
    <location>
        <begin position="345"/>
        <end position="378"/>
    </location>
</feature>
<feature type="chain" id="PRO_5034542394" description="Fibronectin type-III domain-containing protein" evidence="3">
    <location>
        <begin position="25"/>
        <end position="473"/>
    </location>
</feature>
<proteinExistence type="predicted"/>
<accession>A0A8H7FB49</accession>
<feature type="region of interest" description="Disordered" evidence="1">
    <location>
        <begin position="406"/>
        <end position="473"/>
    </location>
</feature>
<keyword evidence="2" id="KW-0812">Transmembrane</keyword>
<organism evidence="4 5">
    <name type="scientific">Agaricus bisporus var. burnettii</name>
    <dbReference type="NCBI Taxonomy" id="192524"/>
    <lineage>
        <taxon>Eukaryota</taxon>
        <taxon>Fungi</taxon>
        <taxon>Dikarya</taxon>
        <taxon>Basidiomycota</taxon>
        <taxon>Agaricomycotina</taxon>
        <taxon>Agaricomycetes</taxon>
        <taxon>Agaricomycetidae</taxon>
        <taxon>Agaricales</taxon>
        <taxon>Agaricineae</taxon>
        <taxon>Agaricaceae</taxon>
        <taxon>Agaricus</taxon>
    </lineage>
</organism>
<evidence type="ECO:0000256" key="1">
    <source>
        <dbReference type="SAM" id="MobiDB-lite"/>
    </source>
</evidence>